<feature type="compositionally biased region" description="Polar residues" evidence="1">
    <location>
        <begin position="182"/>
        <end position="196"/>
    </location>
</feature>
<dbReference type="Proteomes" id="UP000823561">
    <property type="component" value="Chromosome 16"/>
</dbReference>
<organism evidence="2 3">
    <name type="scientific">Alosa alosa</name>
    <name type="common">allis shad</name>
    <dbReference type="NCBI Taxonomy" id="278164"/>
    <lineage>
        <taxon>Eukaryota</taxon>
        <taxon>Metazoa</taxon>
        <taxon>Chordata</taxon>
        <taxon>Craniata</taxon>
        <taxon>Vertebrata</taxon>
        <taxon>Euteleostomi</taxon>
        <taxon>Actinopterygii</taxon>
        <taxon>Neopterygii</taxon>
        <taxon>Teleostei</taxon>
        <taxon>Clupei</taxon>
        <taxon>Clupeiformes</taxon>
        <taxon>Clupeoidei</taxon>
        <taxon>Clupeidae</taxon>
        <taxon>Alosa</taxon>
    </lineage>
</organism>
<dbReference type="PANTHER" id="PTHR22529">
    <property type="entry name" value="EPITHELIAL-STROMAL INTERACTION PROTEIN 1"/>
    <property type="match status" value="1"/>
</dbReference>
<proteinExistence type="predicted"/>
<gene>
    <name evidence="2" type="ORF">AALO_G00213590</name>
</gene>
<dbReference type="EMBL" id="JADWDJ010000016">
    <property type="protein sequence ID" value="KAG5268529.1"/>
    <property type="molecule type" value="Genomic_DNA"/>
</dbReference>
<feature type="compositionally biased region" description="Basic residues" evidence="1">
    <location>
        <begin position="36"/>
        <end position="48"/>
    </location>
</feature>
<comment type="caution">
    <text evidence="2">The sequence shown here is derived from an EMBL/GenBank/DDBJ whole genome shotgun (WGS) entry which is preliminary data.</text>
</comment>
<feature type="region of interest" description="Disordered" evidence="1">
    <location>
        <begin position="172"/>
        <end position="196"/>
    </location>
</feature>
<dbReference type="PANTHER" id="PTHR22529:SF2">
    <property type="match status" value="1"/>
</dbReference>
<protein>
    <submittedName>
        <fullName evidence="2">Uncharacterized protein</fullName>
    </submittedName>
</protein>
<keyword evidence="3" id="KW-1185">Reference proteome</keyword>
<evidence type="ECO:0000256" key="1">
    <source>
        <dbReference type="SAM" id="MobiDB-lite"/>
    </source>
</evidence>
<name>A0AAV6G0A6_9TELE</name>
<dbReference type="InterPro" id="IPR026185">
    <property type="entry name" value="EPSTI1"/>
</dbReference>
<reference evidence="2" key="1">
    <citation type="submission" date="2020-10" db="EMBL/GenBank/DDBJ databases">
        <title>Chromosome-scale genome assembly of the Allis shad, Alosa alosa.</title>
        <authorList>
            <person name="Margot Z."/>
            <person name="Christophe K."/>
            <person name="Cabau C."/>
            <person name="Louis A."/>
            <person name="Berthelot C."/>
            <person name="Parey E."/>
            <person name="Roest Crollius H."/>
            <person name="Montfort J."/>
            <person name="Robinson-Rechavi M."/>
            <person name="Bucao C."/>
            <person name="Bouchez O."/>
            <person name="Gislard M."/>
            <person name="Lluch J."/>
            <person name="Milhes M."/>
            <person name="Lampietro C."/>
            <person name="Lopez Roques C."/>
            <person name="Donnadieu C."/>
            <person name="Braasch I."/>
            <person name="Desvignes T."/>
            <person name="Postlethwait J."/>
            <person name="Bobe J."/>
            <person name="Guiguen Y."/>
        </authorList>
    </citation>
    <scope>NUCLEOTIDE SEQUENCE</scope>
    <source>
        <strain evidence="2">M-15738</strain>
        <tissue evidence="2">Blood</tissue>
    </source>
</reference>
<dbReference type="AlphaFoldDB" id="A0AAV6G0A6"/>
<accession>A0AAV6G0A6</accession>
<evidence type="ECO:0000313" key="2">
    <source>
        <dbReference type="EMBL" id="KAG5268529.1"/>
    </source>
</evidence>
<feature type="region of interest" description="Disordered" evidence="1">
    <location>
        <begin position="20"/>
        <end position="92"/>
    </location>
</feature>
<feature type="compositionally biased region" description="Polar residues" evidence="1">
    <location>
        <begin position="72"/>
        <end position="85"/>
    </location>
</feature>
<evidence type="ECO:0000313" key="3">
    <source>
        <dbReference type="Proteomes" id="UP000823561"/>
    </source>
</evidence>
<sequence length="196" mass="22195">MKMPNTKIIKPRTVEIKPKIVGSNVKSKTVESPQARRTKVNVTHKKRASSCTRCKVSSSQPKTESTRPPPTNTQVKTCATSSKHQNAPIAQKDERTTIKPEDRVIHEIRSHKAFTVIPPNPKKRIEIQKQAEAELAALEDLRLSRAMGYISLAPSSVGGRLTLEEVRNRQQQEMQIRRKQRQVQQYDLQTSPSVIQ</sequence>
<feature type="compositionally biased region" description="Polar residues" evidence="1">
    <location>
        <begin position="49"/>
        <end position="63"/>
    </location>
</feature>